<sequence length="271" mass="28821">MPTYVVAGGGRGLGYALVRNLSADPGNLVVALVRDVDRVTKLVAKDFPGRENLHLVHGDLMSFDILKSAAEETAKITGGSVDMLIANAAMGSTVFVPISEQALRDPAAFEAEMSELFRVNVIGSTFLLSIFMPLVRASAMKKVVVLSTGMGDPDFIAETEIDSQSPYAISKAALNMAIAKFHAEYRKQGVLIMGISPGIVDTGSMDGVEMTPEIQEGIAKMGQAAMKYAPEWKGPISPDESVAMVLDVVGHATIENNGGKVVSHLGTKRWL</sequence>
<protein>
    <recommendedName>
        <fullName evidence="3">NAD(P)-binding protein</fullName>
    </recommendedName>
</protein>
<dbReference type="Gene3D" id="3.40.50.720">
    <property type="entry name" value="NAD(P)-binding Rossmann-like Domain"/>
    <property type="match status" value="1"/>
</dbReference>
<dbReference type="Pfam" id="PF00106">
    <property type="entry name" value="adh_short"/>
    <property type="match status" value="1"/>
</dbReference>
<dbReference type="Proteomes" id="UP001239445">
    <property type="component" value="Unassembled WGS sequence"/>
</dbReference>
<evidence type="ECO:0000313" key="1">
    <source>
        <dbReference type="EMBL" id="KAK1752036.1"/>
    </source>
</evidence>
<comment type="caution">
    <text evidence="1">The sequence shown here is derived from an EMBL/GenBank/DDBJ whole genome shotgun (WGS) entry which is preliminary data.</text>
</comment>
<dbReference type="PRINTS" id="PR00081">
    <property type="entry name" value="GDHRDH"/>
</dbReference>
<evidence type="ECO:0000313" key="2">
    <source>
        <dbReference type="Proteomes" id="UP001239445"/>
    </source>
</evidence>
<dbReference type="AlphaFoldDB" id="A0AAJ0F272"/>
<proteinExistence type="predicted"/>
<organism evidence="1 2">
    <name type="scientific">Echria macrotheca</name>
    <dbReference type="NCBI Taxonomy" id="438768"/>
    <lineage>
        <taxon>Eukaryota</taxon>
        <taxon>Fungi</taxon>
        <taxon>Dikarya</taxon>
        <taxon>Ascomycota</taxon>
        <taxon>Pezizomycotina</taxon>
        <taxon>Sordariomycetes</taxon>
        <taxon>Sordariomycetidae</taxon>
        <taxon>Sordariales</taxon>
        <taxon>Schizotheciaceae</taxon>
        <taxon>Echria</taxon>
    </lineage>
</organism>
<name>A0AAJ0F272_9PEZI</name>
<dbReference type="SUPFAM" id="SSF51735">
    <property type="entry name" value="NAD(P)-binding Rossmann-fold domains"/>
    <property type="match status" value="1"/>
</dbReference>
<accession>A0AAJ0F272</accession>
<evidence type="ECO:0008006" key="3">
    <source>
        <dbReference type="Google" id="ProtNLM"/>
    </source>
</evidence>
<reference evidence="1" key="1">
    <citation type="submission" date="2023-06" db="EMBL/GenBank/DDBJ databases">
        <title>Genome-scale phylogeny and comparative genomics of the fungal order Sordariales.</title>
        <authorList>
            <consortium name="Lawrence Berkeley National Laboratory"/>
            <person name="Hensen N."/>
            <person name="Bonometti L."/>
            <person name="Westerberg I."/>
            <person name="Brannstrom I.O."/>
            <person name="Guillou S."/>
            <person name="Cros-Aarteil S."/>
            <person name="Calhoun S."/>
            <person name="Haridas S."/>
            <person name="Kuo A."/>
            <person name="Mondo S."/>
            <person name="Pangilinan J."/>
            <person name="Riley R."/>
            <person name="Labutti K."/>
            <person name="Andreopoulos B."/>
            <person name="Lipzen A."/>
            <person name="Chen C."/>
            <person name="Yanf M."/>
            <person name="Daum C."/>
            <person name="Ng V."/>
            <person name="Clum A."/>
            <person name="Steindorff A."/>
            <person name="Ohm R."/>
            <person name="Martin F."/>
            <person name="Silar P."/>
            <person name="Natvig D."/>
            <person name="Lalanne C."/>
            <person name="Gautier V."/>
            <person name="Ament-Velasquez S.L."/>
            <person name="Kruys A."/>
            <person name="Hutchinson M.I."/>
            <person name="Powell A.J."/>
            <person name="Barry K."/>
            <person name="Miller A.N."/>
            <person name="Grigoriev I.V."/>
            <person name="Debuchy R."/>
            <person name="Gladieux P."/>
            <person name="Thoren M.H."/>
            <person name="Johannesson H."/>
        </authorList>
    </citation>
    <scope>NUCLEOTIDE SEQUENCE</scope>
    <source>
        <strain evidence="1">PSN4</strain>
    </source>
</reference>
<dbReference type="PANTHER" id="PTHR45458:SF3">
    <property type="entry name" value="CHAIN DEHYDROGENASE (ATSC), PUTATIVE-RELATED"/>
    <property type="match status" value="1"/>
</dbReference>
<dbReference type="GO" id="GO:0016616">
    <property type="term" value="F:oxidoreductase activity, acting on the CH-OH group of donors, NAD or NADP as acceptor"/>
    <property type="evidence" value="ECO:0007669"/>
    <property type="project" value="TreeGrafter"/>
</dbReference>
<dbReference type="EMBL" id="MU839840">
    <property type="protein sequence ID" value="KAK1752036.1"/>
    <property type="molecule type" value="Genomic_DNA"/>
</dbReference>
<dbReference type="InterPro" id="IPR002347">
    <property type="entry name" value="SDR_fam"/>
</dbReference>
<dbReference type="InterPro" id="IPR052184">
    <property type="entry name" value="SDR_enzymes"/>
</dbReference>
<keyword evidence="2" id="KW-1185">Reference proteome</keyword>
<dbReference type="InterPro" id="IPR036291">
    <property type="entry name" value="NAD(P)-bd_dom_sf"/>
</dbReference>
<dbReference type="PANTHER" id="PTHR45458">
    <property type="entry name" value="SHORT-CHAIN DEHYDROGENASE/REDUCTASE SDR"/>
    <property type="match status" value="1"/>
</dbReference>
<gene>
    <name evidence="1" type="ORF">QBC47DRAFT_328477</name>
</gene>